<name>A0A913YEY7_EXADI</name>
<evidence type="ECO:0000256" key="7">
    <source>
        <dbReference type="PIRSR" id="PIRSR600246-1"/>
    </source>
</evidence>
<evidence type="ECO:0000256" key="5">
    <source>
        <dbReference type="ARBA" id="ARBA00022813"/>
    </source>
</evidence>
<evidence type="ECO:0000256" key="1">
    <source>
        <dbReference type="ARBA" id="ARBA00000306"/>
    </source>
</evidence>
<organism evidence="10 11">
    <name type="scientific">Exaiptasia diaphana</name>
    <name type="common">Tropical sea anemone</name>
    <name type="synonym">Aiptasia pulchella</name>
    <dbReference type="NCBI Taxonomy" id="2652724"/>
    <lineage>
        <taxon>Eukaryota</taxon>
        <taxon>Metazoa</taxon>
        <taxon>Cnidaria</taxon>
        <taxon>Anthozoa</taxon>
        <taxon>Hexacorallia</taxon>
        <taxon>Actiniaria</taxon>
        <taxon>Aiptasiidae</taxon>
        <taxon>Exaiptasia</taxon>
    </lineage>
</organism>
<comment type="catalytic activity">
    <reaction evidence="6">
        <text>L-asparagine + H2O = L-aspartate + NH4(+)</text>
        <dbReference type="Rhea" id="RHEA:21016"/>
        <dbReference type="ChEBI" id="CHEBI:15377"/>
        <dbReference type="ChEBI" id="CHEBI:28938"/>
        <dbReference type="ChEBI" id="CHEBI:29991"/>
        <dbReference type="ChEBI" id="CHEBI:58048"/>
        <dbReference type="EC" id="3.5.1.1"/>
    </reaction>
</comment>
<dbReference type="OrthoDB" id="2262349at2759"/>
<dbReference type="GO" id="GO:0005737">
    <property type="term" value="C:cytoplasm"/>
    <property type="evidence" value="ECO:0007669"/>
    <property type="project" value="TreeGrafter"/>
</dbReference>
<dbReference type="Gene3D" id="3.60.20.30">
    <property type="entry name" value="(Glycosyl)asparaginase"/>
    <property type="match status" value="1"/>
</dbReference>
<evidence type="ECO:0000256" key="2">
    <source>
        <dbReference type="ARBA" id="ARBA00010872"/>
    </source>
</evidence>
<keyword evidence="3" id="KW-0645">Protease</keyword>
<comment type="catalytic activity">
    <reaction evidence="1">
        <text>Cleavage of a beta-linked Asp residue from the N-terminus of a polypeptide.</text>
        <dbReference type="EC" id="3.4.19.5"/>
    </reaction>
</comment>
<dbReference type="Pfam" id="PF01112">
    <property type="entry name" value="Asparaginase_2"/>
    <property type="match status" value="2"/>
</dbReference>
<evidence type="ECO:0000256" key="6">
    <source>
        <dbReference type="ARBA" id="ARBA00049366"/>
    </source>
</evidence>
<dbReference type="GO" id="GO:0033345">
    <property type="term" value="P:L-asparagine catabolic process via L-aspartate"/>
    <property type="evidence" value="ECO:0007669"/>
    <property type="project" value="TreeGrafter"/>
</dbReference>
<evidence type="ECO:0000313" key="10">
    <source>
        <dbReference type="EnsemblMetazoa" id="XP_028513558.1"/>
    </source>
</evidence>
<evidence type="ECO:0000256" key="8">
    <source>
        <dbReference type="PIRSR" id="PIRSR600246-2"/>
    </source>
</evidence>
<dbReference type="KEGG" id="epa:110234711"/>
<dbReference type="InterPro" id="IPR000246">
    <property type="entry name" value="Peptidase_T2"/>
</dbReference>
<evidence type="ECO:0000313" key="11">
    <source>
        <dbReference type="Proteomes" id="UP000887567"/>
    </source>
</evidence>
<keyword evidence="11" id="KW-1185">Reference proteome</keyword>
<dbReference type="GO" id="GO:0004067">
    <property type="term" value="F:asparaginase activity"/>
    <property type="evidence" value="ECO:0007669"/>
    <property type="project" value="UniProtKB-EC"/>
</dbReference>
<dbReference type="GO" id="GO:0006508">
    <property type="term" value="P:proteolysis"/>
    <property type="evidence" value="ECO:0007669"/>
    <property type="project" value="UniProtKB-KW"/>
</dbReference>
<proteinExistence type="inferred from homology"/>
<protein>
    <recommendedName>
        <fullName evidence="12">Asparaginase</fullName>
    </recommendedName>
</protein>
<dbReference type="GeneID" id="110234711"/>
<evidence type="ECO:0000256" key="3">
    <source>
        <dbReference type="ARBA" id="ARBA00022670"/>
    </source>
</evidence>
<keyword evidence="5" id="KW-0068">Autocatalytic cleavage</keyword>
<dbReference type="GO" id="GO:0008798">
    <property type="term" value="F:beta-aspartyl-peptidase activity"/>
    <property type="evidence" value="ECO:0007669"/>
    <property type="project" value="UniProtKB-EC"/>
</dbReference>
<dbReference type="SUPFAM" id="SSF56235">
    <property type="entry name" value="N-terminal nucleophile aminohydrolases (Ntn hydrolases)"/>
    <property type="match status" value="1"/>
</dbReference>
<feature type="active site" description="Nucleophile" evidence="7">
    <location>
        <position position="120"/>
    </location>
</feature>
<evidence type="ECO:0000256" key="4">
    <source>
        <dbReference type="ARBA" id="ARBA00022801"/>
    </source>
</evidence>
<keyword evidence="4" id="KW-0378">Hydrolase</keyword>
<dbReference type="RefSeq" id="XP_028513558.1">
    <property type="nucleotide sequence ID" value="XM_028657757.1"/>
</dbReference>
<dbReference type="OMA" id="HMSWAYQ"/>
<evidence type="ECO:0008006" key="12">
    <source>
        <dbReference type="Google" id="ProtNLM"/>
    </source>
</evidence>
<sequence length="318" mass="32999">MAVNPMGPVTPCIVVHGGASTLTSTSIFPMLVNGVKKAARMGYECLMTGGEHAAVDAVEAAIKVMEDDSNFNAGHGSKLNTRGEVEMDAMIMDGKGLDYDKSLVIIEPVEEIKGKAVHDTVGAVAVDSYGNVACGTSTGGLTAVHPGRVGDSPIAGSGGYADNQVAAASATGNGESIFRVNLSRYALFMIQIGQTPADAAAAALRYMEQHVGGTAGIIIVTRDGESGVAFNSDHMPWAQVKNGVTSYGLHKGEIKTVKKKKGRTGRLESFVDSPEKTFDDISQVSCSTKSAQMKESDTSNVAAIGMDGVDGGDVYVNM</sequence>
<dbReference type="PANTHER" id="PTHR10188:SF43">
    <property type="entry name" value="ASPARAGINASE (EUROFUNG)"/>
    <property type="match status" value="1"/>
</dbReference>
<dbReference type="FunFam" id="3.60.20.30:FF:000001">
    <property type="entry name" value="Isoaspartyl peptidase/L-asparaginase"/>
    <property type="match status" value="1"/>
</dbReference>
<feature type="binding site" evidence="8">
    <location>
        <begin position="171"/>
        <end position="174"/>
    </location>
    <ligand>
        <name>substrate</name>
    </ligand>
</feature>
<dbReference type="AlphaFoldDB" id="A0A913YEY7"/>
<feature type="site" description="Cleavage; by autolysis" evidence="9">
    <location>
        <begin position="119"/>
        <end position="120"/>
    </location>
</feature>
<dbReference type="EnsemblMetazoa" id="XM_028657757.1">
    <property type="protein sequence ID" value="XP_028513558.1"/>
    <property type="gene ID" value="LOC110234711"/>
</dbReference>
<dbReference type="PANTHER" id="PTHR10188">
    <property type="entry name" value="L-ASPARAGINASE"/>
    <property type="match status" value="1"/>
</dbReference>
<feature type="binding site" evidence="8">
    <location>
        <begin position="148"/>
        <end position="151"/>
    </location>
    <ligand>
        <name>substrate</name>
    </ligand>
</feature>
<dbReference type="Proteomes" id="UP000887567">
    <property type="component" value="Unplaced"/>
</dbReference>
<evidence type="ECO:0000256" key="9">
    <source>
        <dbReference type="PIRSR" id="PIRSR600246-3"/>
    </source>
</evidence>
<comment type="similarity">
    <text evidence="2">Belongs to the Ntn-hydrolase family.</text>
</comment>
<reference evidence="10" key="1">
    <citation type="submission" date="2022-11" db="UniProtKB">
        <authorList>
            <consortium name="EnsemblMetazoa"/>
        </authorList>
    </citation>
    <scope>IDENTIFICATION</scope>
</reference>
<dbReference type="InterPro" id="IPR029055">
    <property type="entry name" value="Ntn_hydrolases_N"/>
</dbReference>
<accession>A0A913YEY7</accession>